<proteinExistence type="predicted"/>
<dbReference type="Proteomes" id="UP000638732">
    <property type="component" value="Unassembled WGS sequence"/>
</dbReference>
<comment type="caution">
    <text evidence="1">The sequence shown here is derived from an EMBL/GenBank/DDBJ whole genome shotgun (WGS) entry which is preliminary data.</text>
</comment>
<dbReference type="EMBL" id="WWEO01000043">
    <property type="protein sequence ID" value="NCD70845.1"/>
    <property type="molecule type" value="Genomic_DNA"/>
</dbReference>
<organism evidence="1 2">
    <name type="scientific">Mucilaginibacter agri</name>
    <dbReference type="NCBI Taxonomy" id="2695265"/>
    <lineage>
        <taxon>Bacteria</taxon>
        <taxon>Pseudomonadati</taxon>
        <taxon>Bacteroidota</taxon>
        <taxon>Sphingobacteriia</taxon>
        <taxon>Sphingobacteriales</taxon>
        <taxon>Sphingobacteriaceae</taxon>
        <taxon>Mucilaginibacter</taxon>
    </lineage>
</organism>
<evidence type="ECO:0000313" key="2">
    <source>
        <dbReference type="Proteomes" id="UP000638732"/>
    </source>
</evidence>
<keyword evidence="2" id="KW-1185">Reference proteome</keyword>
<accession>A0A965ZH09</accession>
<evidence type="ECO:0000313" key="1">
    <source>
        <dbReference type="EMBL" id="NCD70845.1"/>
    </source>
</evidence>
<protein>
    <submittedName>
        <fullName evidence="1">Uncharacterized protein</fullName>
    </submittedName>
</protein>
<gene>
    <name evidence="1" type="ORF">GSY63_15885</name>
</gene>
<name>A0A965ZH09_9SPHI</name>
<dbReference type="RefSeq" id="WP_166586793.1">
    <property type="nucleotide sequence ID" value="NZ_WWEO01000043.1"/>
</dbReference>
<sequence length="181" mass="21082">MRKLVAIILLSVHLFNLYGYNMLNRYFAYRTDVVMNEHIAKNMYNVHSLVMVKLPVSLPNIQNWNSFERISGQINFKNASYNYVKMKLTKDTIYVMCVPNYKATRLSNENIICARQLDDLPGAKNNNMLLKKPTMDKFSLPMLVFKAENRVSPVTKYFVTTKVNPKGRFKETPYQPPDILC</sequence>
<reference evidence="1" key="2">
    <citation type="submission" date="2020-10" db="EMBL/GenBank/DDBJ databases">
        <title>Mucilaginibacter sp. nov., isolated from soil.</title>
        <authorList>
            <person name="Jeon C.O."/>
        </authorList>
    </citation>
    <scope>NUCLEOTIDE SEQUENCE</scope>
    <source>
        <strain evidence="1">R11</strain>
    </source>
</reference>
<reference evidence="1" key="1">
    <citation type="submission" date="2020-01" db="EMBL/GenBank/DDBJ databases">
        <authorList>
            <person name="Seo Y.L."/>
        </authorList>
    </citation>
    <scope>NUCLEOTIDE SEQUENCE</scope>
    <source>
        <strain evidence="1">R11</strain>
    </source>
</reference>
<dbReference type="AlphaFoldDB" id="A0A965ZH09"/>